<protein>
    <submittedName>
        <fullName evidence="5">DNA mismatch repair protein mutS</fullName>
    </submittedName>
</protein>
<evidence type="ECO:0000256" key="1">
    <source>
        <dbReference type="ARBA" id="ARBA00022741"/>
    </source>
</evidence>
<dbReference type="AlphaFoldDB" id="A0A380CT77"/>
<evidence type="ECO:0000259" key="4">
    <source>
        <dbReference type="SMART" id="SM00534"/>
    </source>
</evidence>
<dbReference type="RefSeq" id="WP_115171388.1">
    <property type="nucleotide sequence ID" value="NZ_UGYW01000002.1"/>
</dbReference>
<sequence>MFRIDKQTLSDLNALDWNSRSLLRFFNHTLTIGGSDMLYSYFLHPLDNVEEIRQRQEAITQLADWDLDSLFDKYMMIDLERYLGLPNELHSDNPFPYYLEKISSNFMSQSYKKERILIKQSVAEIAMIILNMGAWLEKAVTSGNPAGILKTYSDSFKDLSADLDMEELQVLSKGKNSILLLIKYDYLFRNLKRLEVREIFTIYYNMDALRSVAKSFDKTNMSFPDFSTDHSQNILLRIKDLYNLALENPVKNNITIENCRNIWFLTGANMTGKSTLLKSMGASIYLAHMGFPVPAKSMQIQLFRGLMTTINLGDNLASGYSHFFNEVYRVKRIAESIRDEGKMIVMFDELFKGTNYEDSYEATRKLIESISKLEDSIFIISSHITELEQELKNNERVAFKYLKTTMQDGANISFMYQLTEGVDKTKLGMWFLEKEDVFNTFKEIKSRIF</sequence>
<proteinExistence type="predicted"/>
<organism evidence="5 6">
    <name type="scientific">Sphingobacterium spiritivorum</name>
    <name type="common">Flavobacterium spiritivorum</name>
    <dbReference type="NCBI Taxonomy" id="258"/>
    <lineage>
        <taxon>Bacteria</taxon>
        <taxon>Pseudomonadati</taxon>
        <taxon>Bacteroidota</taxon>
        <taxon>Sphingobacteriia</taxon>
        <taxon>Sphingobacteriales</taxon>
        <taxon>Sphingobacteriaceae</taxon>
        <taxon>Sphingobacterium</taxon>
    </lineage>
</organism>
<dbReference type="InterPro" id="IPR045076">
    <property type="entry name" value="MutS"/>
</dbReference>
<dbReference type="InterPro" id="IPR000432">
    <property type="entry name" value="DNA_mismatch_repair_MutS_C"/>
</dbReference>
<dbReference type="Proteomes" id="UP000254893">
    <property type="component" value="Unassembled WGS sequence"/>
</dbReference>
<evidence type="ECO:0000313" key="6">
    <source>
        <dbReference type="Proteomes" id="UP000254893"/>
    </source>
</evidence>
<accession>A0A380CT77</accession>
<name>A0A380CT77_SPHSI</name>
<dbReference type="SUPFAM" id="SSF48334">
    <property type="entry name" value="DNA repair protein MutS, domain III"/>
    <property type="match status" value="1"/>
</dbReference>
<dbReference type="Gene3D" id="3.40.50.300">
    <property type="entry name" value="P-loop containing nucleotide triphosphate hydrolases"/>
    <property type="match status" value="1"/>
</dbReference>
<dbReference type="Gene3D" id="1.10.1420.10">
    <property type="match status" value="1"/>
</dbReference>
<dbReference type="InterPro" id="IPR027417">
    <property type="entry name" value="P-loop_NTPase"/>
</dbReference>
<gene>
    <name evidence="5" type="primary">mutS_5</name>
    <name evidence="5" type="ORF">NCTC11388_04029</name>
</gene>
<dbReference type="PANTHER" id="PTHR11361">
    <property type="entry name" value="DNA MISMATCH REPAIR PROTEIN MUTS FAMILY MEMBER"/>
    <property type="match status" value="1"/>
</dbReference>
<dbReference type="InterPro" id="IPR036187">
    <property type="entry name" value="DNA_mismatch_repair_MutS_sf"/>
</dbReference>
<dbReference type="PANTHER" id="PTHR11361:SF99">
    <property type="entry name" value="DNA MISMATCH REPAIR PROTEIN"/>
    <property type="match status" value="1"/>
</dbReference>
<keyword evidence="2" id="KW-0067">ATP-binding</keyword>
<reference evidence="5 6" key="1">
    <citation type="submission" date="2018-06" db="EMBL/GenBank/DDBJ databases">
        <authorList>
            <consortium name="Pathogen Informatics"/>
            <person name="Doyle S."/>
        </authorList>
    </citation>
    <scope>NUCLEOTIDE SEQUENCE [LARGE SCALE GENOMIC DNA]</scope>
    <source>
        <strain evidence="5 6">NCTC11388</strain>
    </source>
</reference>
<feature type="domain" description="DNA mismatch repair proteins mutS family" evidence="4">
    <location>
        <begin position="260"/>
        <end position="446"/>
    </location>
</feature>
<keyword evidence="1" id="KW-0547">Nucleotide-binding</keyword>
<evidence type="ECO:0000313" key="5">
    <source>
        <dbReference type="EMBL" id="SUJ26933.1"/>
    </source>
</evidence>
<evidence type="ECO:0000256" key="3">
    <source>
        <dbReference type="ARBA" id="ARBA00023125"/>
    </source>
</evidence>
<dbReference type="EMBL" id="UGYW01000002">
    <property type="protein sequence ID" value="SUJ26933.1"/>
    <property type="molecule type" value="Genomic_DNA"/>
</dbReference>
<evidence type="ECO:0000256" key="2">
    <source>
        <dbReference type="ARBA" id="ARBA00022840"/>
    </source>
</evidence>
<dbReference type="Pfam" id="PF00488">
    <property type="entry name" value="MutS_V"/>
    <property type="match status" value="1"/>
</dbReference>
<dbReference type="GO" id="GO:0006298">
    <property type="term" value="P:mismatch repair"/>
    <property type="evidence" value="ECO:0007669"/>
    <property type="project" value="InterPro"/>
</dbReference>
<dbReference type="SUPFAM" id="SSF52540">
    <property type="entry name" value="P-loop containing nucleoside triphosphate hydrolases"/>
    <property type="match status" value="1"/>
</dbReference>
<dbReference type="SMART" id="SM00534">
    <property type="entry name" value="MUTSac"/>
    <property type="match status" value="1"/>
</dbReference>
<dbReference type="GO" id="GO:0030983">
    <property type="term" value="F:mismatched DNA binding"/>
    <property type="evidence" value="ECO:0007669"/>
    <property type="project" value="InterPro"/>
</dbReference>
<keyword evidence="3" id="KW-0238">DNA-binding</keyword>
<dbReference type="GO" id="GO:0005524">
    <property type="term" value="F:ATP binding"/>
    <property type="evidence" value="ECO:0007669"/>
    <property type="project" value="UniProtKB-KW"/>
</dbReference>
<dbReference type="GO" id="GO:0140664">
    <property type="term" value="F:ATP-dependent DNA damage sensor activity"/>
    <property type="evidence" value="ECO:0007669"/>
    <property type="project" value="InterPro"/>
</dbReference>
<dbReference type="GO" id="GO:0005829">
    <property type="term" value="C:cytosol"/>
    <property type="evidence" value="ECO:0007669"/>
    <property type="project" value="TreeGrafter"/>
</dbReference>